<proteinExistence type="inferred from homology"/>
<dbReference type="Proteomes" id="UP000321927">
    <property type="component" value="Unassembled WGS sequence"/>
</dbReference>
<sequence length="183" mass="20017">MKIRIFALLILIAGTFSFVSCIDDEATDSSILTKDKAAIEEYIATNTVVNVKEFYDEITGLRIIWQELSGSGQGVTAGDTLQVDYTGKLLSNKIFDTSIEQVAKDEGLYTSTRKYTPLSFPVGYNFLIPGFEFGVGQMEQGDKATVYIPSQFGYGKQGSGSIPSNAPIIFELDLIKVTQGPQQ</sequence>
<keyword evidence="3 5" id="KW-0697">Rotamase</keyword>
<dbReference type="EMBL" id="VORV01000009">
    <property type="protein sequence ID" value="TXD77013.1"/>
    <property type="molecule type" value="Genomic_DNA"/>
</dbReference>
<evidence type="ECO:0000256" key="2">
    <source>
        <dbReference type="ARBA" id="ARBA00006577"/>
    </source>
</evidence>
<protein>
    <recommendedName>
        <fullName evidence="6">Peptidyl-prolyl cis-trans isomerase</fullName>
        <ecNumber evidence="6">5.2.1.8</ecNumber>
    </recommendedName>
</protein>
<reference evidence="9 11" key="1">
    <citation type="submission" date="2018-06" db="EMBL/GenBank/DDBJ databases">
        <title>Genomic Encyclopedia of Archaeal and Bacterial Type Strains, Phase II (KMG-II): from individual species to whole genera.</title>
        <authorList>
            <person name="Goeker M."/>
        </authorList>
    </citation>
    <scope>NUCLEOTIDE SEQUENCE [LARGE SCALE GENOMIC DNA]</scope>
    <source>
        <strain evidence="9 11">DSM 22686</strain>
    </source>
</reference>
<comment type="catalytic activity">
    <reaction evidence="1 5 6">
        <text>[protein]-peptidylproline (omega=180) = [protein]-peptidylproline (omega=0)</text>
        <dbReference type="Rhea" id="RHEA:16237"/>
        <dbReference type="Rhea" id="RHEA-COMP:10747"/>
        <dbReference type="Rhea" id="RHEA-COMP:10748"/>
        <dbReference type="ChEBI" id="CHEBI:83833"/>
        <dbReference type="ChEBI" id="CHEBI:83834"/>
        <dbReference type="EC" id="5.2.1.8"/>
    </reaction>
</comment>
<dbReference type="InterPro" id="IPR001179">
    <property type="entry name" value="PPIase_FKBP_dom"/>
</dbReference>
<evidence type="ECO:0000256" key="5">
    <source>
        <dbReference type="PROSITE-ProRule" id="PRU00277"/>
    </source>
</evidence>
<dbReference type="OrthoDB" id="9814548at2"/>
<comment type="similarity">
    <text evidence="2 6">Belongs to the FKBP-type PPIase family.</text>
</comment>
<evidence type="ECO:0000256" key="6">
    <source>
        <dbReference type="RuleBase" id="RU003915"/>
    </source>
</evidence>
<dbReference type="RefSeq" id="WP_086502019.1">
    <property type="nucleotide sequence ID" value="NZ_MSSV01000012.1"/>
</dbReference>
<name>A0A2W7R2D8_9BACT</name>
<dbReference type="EC" id="5.2.1.8" evidence="6"/>
<evidence type="ECO:0000313" key="10">
    <source>
        <dbReference type="EMBL" id="TXD77013.1"/>
    </source>
</evidence>
<evidence type="ECO:0000256" key="1">
    <source>
        <dbReference type="ARBA" id="ARBA00000971"/>
    </source>
</evidence>
<evidence type="ECO:0000256" key="3">
    <source>
        <dbReference type="ARBA" id="ARBA00023110"/>
    </source>
</evidence>
<reference evidence="10 12" key="2">
    <citation type="submission" date="2019-08" db="EMBL/GenBank/DDBJ databases">
        <title>Genome of Algoriphagus ratkowskyi IC026.</title>
        <authorList>
            <person name="Bowman J.P."/>
        </authorList>
    </citation>
    <scope>NUCLEOTIDE SEQUENCE [LARGE SCALE GENOMIC DNA]</scope>
    <source>
        <strain evidence="10 12">IC026</strain>
    </source>
</reference>
<feature type="signal peptide" evidence="7">
    <location>
        <begin position="1"/>
        <end position="22"/>
    </location>
</feature>
<dbReference type="Pfam" id="PF00254">
    <property type="entry name" value="FKBP_C"/>
    <property type="match status" value="1"/>
</dbReference>
<dbReference type="AlphaFoldDB" id="A0A2W7R2D8"/>
<dbReference type="PROSITE" id="PS50059">
    <property type="entry name" value="FKBP_PPIASE"/>
    <property type="match status" value="1"/>
</dbReference>
<keyword evidence="12" id="KW-1185">Reference proteome</keyword>
<accession>A0A2W7R2D8</accession>
<dbReference type="PANTHER" id="PTHR43811">
    <property type="entry name" value="FKBP-TYPE PEPTIDYL-PROLYL CIS-TRANS ISOMERASE FKPA"/>
    <property type="match status" value="1"/>
</dbReference>
<dbReference type="Gene3D" id="3.10.50.40">
    <property type="match status" value="1"/>
</dbReference>
<evidence type="ECO:0000256" key="7">
    <source>
        <dbReference type="SAM" id="SignalP"/>
    </source>
</evidence>
<dbReference type="GO" id="GO:0003755">
    <property type="term" value="F:peptidyl-prolyl cis-trans isomerase activity"/>
    <property type="evidence" value="ECO:0007669"/>
    <property type="project" value="UniProtKB-UniRule"/>
</dbReference>
<dbReference type="PROSITE" id="PS51257">
    <property type="entry name" value="PROKAR_LIPOPROTEIN"/>
    <property type="match status" value="1"/>
</dbReference>
<feature type="chain" id="PRO_5016068404" description="Peptidyl-prolyl cis-trans isomerase" evidence="7">
    <location>
        <begin position="23"/>
        <end position="183"/>
    </location>
</feature>
<gene>
    <name evidence="10" type="ORF">ESW18_14500</name>
    <name evidence="9" type="ORF">LV84_02858</name>
</gene>
<organism evidence="9 11">
    <name type="scientific">Algoriphagus ratkowskyi</name>
    <dbReference type="NCBI Taxonomy" id="57028"/>
    <lineage>
        <taxon>Bacteria</taxon>
        <taxon>Pseudomonadati</taxon>
        <taxon>Bacteroidota</taxon>
        <taxon>Cytophagia</taxon>
        <taxon>Cytophagales</taxon>
        <taxon>Cyclobacteriaceae</taxon>
        <taxon>Algoriphagus</taxon>
    </lineage>
</organism>
<evidence type="ECO:0000313" key="12">
    <source>
        <dbReference type="Proteomes" id="UP000321927"/>
    </source>
</evidence>
<dbReference type="InterPro" id="IPR046357">
    <property type="entry name" value="PPIase_dom_sf"/>
</dbReference>
<dbReference type="SUPFAM" id="SSF54534">
    <property type="entry name" value="FKBP-like"/>
    <property type="match status" value="1"/>
</dbReference>
<dbReference type="PANTHER" id="PTHR43811:SF57">
    <property type="entry name" value="FKBP-TYPE PEPTIDYL-PROLYL CIS-TRANS ISOMERASE FKPA-RELATED"/>
    <property type="match status" value="1"/>
</dbReference>
<evidence type="ECO:0000313" key="9">
    <source>
        <dbReference type="EMBL" id="PZX54704.1"/>
    </source>
</evidence>
<evidence type="ECO:0000256" key="4">
    <source>
        <dbReference type="ARBA" id="ARBA00023235"/>
    </source>
</evidence>
<feature type="domain" description="PPIase FKBP-type" evidence="8">
    <location>
        <begin position="78"/>
        <end position="178"/>
    </location>
</feature>
<dbReference type="EMBL" id="QKZU01000010">
    <property type="protein sequence ID" value="PZX54704.1"/>
    <property type="molecule type" value="Genomic_DNA"/>
</dbReference>
<comment type="caution">
    <text evidence="9">The sequence shown here is derived from an EMBL/GenBank/DDBJ whole genome shotgun (WGS) entry which is preliminary data.</text>
</comment>
<evidence type="ECO:0000259" key="8">
    <source>
        <dbReference type="PROSITE" id="PS50059"/>
    </source>
</evidence>
<keyword evidence="4 5" id="KW-0413">Isomerase</keyword>
<evidence type="ECO:0000313" key="11">
    <source>
        <dbReference type="Proteomes" id="UP000249115"/>
    </source>
</evidence>
<keyword evidence="7" id="KW-0732">Signal</keyword>
<dbReference type="Proteomes" id="UP000249115">
    <property type="component" value="Unassembled WGS sequence"/>
</dbReference>